<keyword evidence="3" id="KW-1185">Reference proteome</keyword>
<dbReference type="Proteomes" id="UP000017837">
    <property type="component" value="Unassembled WGS sequence"/>
</dbReference>
<dbReference type="RefSeq" id="WP_018080800.1">
    <property type="nucleotide sequence ID" value="NZ_AQWM01000003.1"/>
</dbReference>
<evidence type="ECO:0000313" key="2">
    <source>
        <dbReference type="EMBL" id="ESQ91387.1"/>
    </source>
</evidence>
<name>V4PBT9_9CAUL</name>
<dbReference type="PATRIC" id="fig|1121022.4.peg.2072"/>
<feature type="transmembrane region" description="Helical" evidence="1">
    <location>
        <begin position="208"/>
        <end position="230"/>
    </location>
</feature>
<comment type="caution">
    <text evidence="2">The sequence shown here is derived from an EMBL/GenBank/DDBJ whole genome shotgun (WGS) entry which is preliminary data.</text>
</comment>
<feature type="transmembrane region" description="Helical" evidence="1">
    <location>
        <begin position="171"/>
        <end position="188"/>
    </location>
</feature>
<feature type="transmembrane region" description="Helical" evidence="1">
    <location>
        <begin position="99"/>
        <end position="119"/>
    </location>
</feature>
<dbReference type="EMBL" id="AWGB01000017">
    <property type="protein sequence ID" value="ESQ91387.1"/>
    <property type="molecule type" value="Genomic_DNA"/>
</dbReference>
<proteinExistence type="predicted"/>
<evidence type="ECO:0000256" key="1">
    <source>
        <dbReference type="SAM" id="Phobius"/>
    </source>
</evidence>
<protein>
    <recommendedName>
        <fullName evidence="4">Cell wall polymerase</fullName>
    </recommendedName>
</protein>
<feature type="transmembrane region" description="Helical" evidence="1">
    <location>
        <begin position="72"/>
        <end position="93"/>
    </location>
</feature>
<dbReference type="OrthoDB" id="5520726at2"/>
<accession>V4PBT9</accession>
<organism evidence="2 3">
    <name type="scientific">Asticcacaulis benevestitus DSM 16100 = ATCC BAA-896</name>
    <dbReference type="NCBI Taxonomy" id="1121022"/>
    <lineage>
        <taxon>Bacteria</taxon>
        <taxon>Pseudomonadati</taxon>
        <taxon>Pseudomonadota</taxon>
        <taxon>Alphaproteobacteria</taxon>
        <taxon>Caulobacterales</taxon>
        <taxon>Caulobacteraceae</taxon>
        <taxon>Asticcacaulis</taxon>
    </lineage>
</organism>
<keyword evidence="1" id="KW-0472">Membrane</keyword>
<feature type="transmembrane region" description="Helical" evidence="1">
    <location>
        <begin position="41"/>
        <end position="60"/>
    </location>
</feature>
<gene>
    <name evidence="2" type="ORF">ABENE_10260</name>
</gene>
<reference evidence="2 3" key="1">
    <citation type="journal article" date="2014" name="Nature">
        <title>Sequential evolution of bacterial morphology by co-option of a developmental regulator.</title>
        <authorList>
            <person name="Jiang C."/>
            <person name="Brown P.J."/>
            <person name="Ducret A."/>
            <person name="Brun Y.V."/>
        </authorList>
    </citation>
    <scope>NUCLEOTIDE SEQUENCE [LARGE SCALE GENOMIC DNA]</scope>
    <source>
        <strain evidence="2 3">DSM 16100</strain>
    </source>
</reference>
<feature type="transmembrane region" description="Helical" evidence="1">
    <location>
        <begin position="126"/>
        <end position="143"/>
    </location>
</feature>
<dbReference type="eggNOG" id="COG0772">
    <property type="taxonomic scope" value="Bacteria"/>
</dbReference>
<feature type="transmembrane region" description="Helical" evidence="1">
    <location>
        <begin position="264"/>
        <end position="282"/>
    </location>
</feature>
<keyword evidence="1" id="KW-1133">Transmembrane helix</keyword>
<keyword evidence="1" id="KW-0812">Transmembrane</keyword>
<evidence type="ECO:0000313" key="3">
    <source>
        <dbReference type="Proteomes" id="UP000017837"/>
    </source>
</evidence>
<dbReference type="STRING" id="1121022.GCA_000376105_01137"/>
<evidence type="ECO:0008006" key="4">
    <source>
        <dbReference type="Google" id="ProtNLM"/>
    </source>
</evidence>
<feature type="transmembrane region" description="Helical" evidence="1">
    <location>
        <begin position="149"/>
        <end position="166"/>
    </location>
</feature>
<dbReference type="AlphaFoldDB" id="V4PBT9"/>
<sequence>MTTLSATEAGRRVLLVFATAAFLAVAAGAWGMSQSDLPPSLWLRNLLAWFVAGMTGLGMVRWGRFSLWGKPASLVILPISLVLLMACFASAGQAGVHRWLGIGPIQLNAAALILPVVIATTRRDSHLIAFIGLALLSILLAIQPDASQLAAFGVAFVVLCVSKFGVKGWAAALWCLAAAIICLSRADPLQAIGHVEGITSMVWAHQPAIAVLMVAAIVMAVLSPLALWPVSEARTSAVALSLYGLVSLLACLSGKFPVPLAGYGLSYVIGWWWGVAALVASAKRADGGCAVSSLKPAG</sequence>
<feature type="transmembrane region" description="Helical" evidence="1">
    <location>
        <begin position="237"/>
        <end position="258"/>
    </location>
</feature>